<organism evidence="2">
    <name type="scientific">Clastoptera arizonana</name>
    <name type="common">Arizona spittle bug</name>
    <dbReference type="NCBI Taxonomy" id="38151"/>
    <lineage>
        <taxon>Eukaryota</taxon>
        <taxon>Metazoa</taxon>
        <taxon>Ecdysozoa</taxon>
        <taxon>Arthropoda</taxon>
        <taxon>Hexapoda</taxon>
        <taxon>Insecta</taxon>
        <taxon>Pterygota</taxon>
        <taxon>Neoptera</taxon>
        <taxon>Paraneoptera</taxon>
        <taxon>Hemiptera</taxon>
        <taxon>Auchenorrhyncha</taxon>
        <taxon>Cercopoidea</taxon>
        <taxon>Clastopteridae</taxon>
        <taxon>Clastoptera</taxon>
    </lineage>
</organism>
<sequence>MLIKNDLLYLFYIFFVINFDCIHSKKKKIDKGLEHMWPNHVRRKHCLFQNKTTILNYFKIVKKTEPYKINSVLGNFENCLRTEKIAVPHTDRKPFIVIESYHKKIREAVAQQVAFAYKAVHFRNPPKCMGYPLFHFRDYISLKAYYALTTYASSFRASQILASGMPIVMTSYWFGQTALTLENIFHVAGRLPERDSINFRPPHDLLMPDVVVYISVDGEIMRKNKRKVFEFIYEYFDFEPTIIVTHTMTKEFSLSKTKRKVLKKLNKVLSEKFPNITIDLGDERFYRNWRAPYQYQPNPIRPNSNYRNTRTQHVNT</sequence>
<gene>
    <name evidence="2" type="ORF">g.6396</name>
</gene>
<feature type="region of interest" description="Disordered" evidence="1">
    <location>
        <begin position="296"/>
        <end position="316"/>
    </location>
</feature>
<dbReference type="AlphaFoldDB" id="A0A1B6D5U7"/>
<name>A0A1B6D5U7_9HEMI</name>
<proteinExistence type="predicted"/>
<evidence type="ECO:0000313" key="2">
    <source>
        <dbReference type="EMBL" id="JAS21058.1"/>
    </source>
</evidence>
<accession>A0A1B6D5U7</accession>
<evidence type="ECO:0000256" key="1">
    <source>
        <dbReference type="SAM" id="MobiDB-lite"/>
    </source>
</evidence>
<dbReference type="EMBL" id="GEDC01016240">
    <property type="protein sequence ID" value="JAS21058.1"/>
    <property type="molecule type" value="Transcribed_RNA"/>
</dbReference>
<reference evidence="2" key="1">
    <citation type="submission" date="2015-12" db="EMBL/GenBank/DDBJ databases">
        <title>De novo transcriptome assembly of four potential Pierce s Disease insect vectors from Arizona vineyards.</title>
        <authorList>
            <person name="Tassone E.E."/>
        </authorList>
    </citation>
    <scope>NUCLEOTIDE SEQUENCE</scope>
</reference>
<protein>
    <submittedName>
        <fullName evidence="2">Uncharacterized protein</fullName>
    </submittedName>
</protein>